<comment type="function">
    <text evidence="5">Oxidizes proline to glutamate for use as a carbon and nitrogen source.</text>
</comment>
<gene>
    <name evidence="11" type="ORF">Y958_04195</name>
</gene>
<comment type="catalytic activity">
    <reaction evidence="5">
        <text>L-proline + a quinone = (S)-1-pyrroline-5-carboxylate + a quinol + H(+)</text>
        <dbReference type="Rhea" id="RHEA:23784"/>
        <dbReference type="ChEBI" id="CHEBI:15378"/>
        <dbReference type="ChEBI" id="CHEBI:17388"/>
        <dbReference type="ChEBI" id="CHEBI:24646"/>
        <dbReference type="ChEBI" id="CHEBI:60039"/>
        <dbReference type="ChEBI" id="CHEBI:132124"/>
        <dbReference type="EC" id="1.5.5.2"/>
    </reaction>
</comment>
<dbReference type="InterPro" id="IPR029041">
    <property type="entry name" value="FAD-linked_oxidoreductase-like"/>
</dbReference>
<dbReference type="NCBIfam" id="NF008869">
    <property type="entry name" value="PRK11904.1"/>
    <property type="match status" value="1"/>
</dbReference>
<dbReference type="InterPro" id="IPR016163">
    <property type="entry name" value="Ald_DH_C"/>
</dbReference>
<keyword evidence="5" id="KW-0274">FAD</keyword>
<dbReference type="InterPro" id="IPR005933">
    <property type="entry name" value="PutA_C"/>
</dbReference>
<dbReference type="PANTHER" id="PTHR42862">
    <property type="entry name" value="DELTA-1-PYRROLINE-5-CARBOXYLATE DEHYDROGENASE 1, ISOFORM A-RELATED"/>
    <property type="match status" value="1"/>
</dbReference>
<keyword evidence="12" id="KW-1185">Reference proteome</keyword>
<dbReference type="EC" id="1.5.5.2" evidence="5"/>
<dbReference type="InterPro" id="IPR024082">
    <property type="entry name" value="PRODH_PutA_dom_II"/>
</dbReference>
<evidence type="ECO:0000256" key="2">
    <source>
        <dbReference type="ARBA" id="ARBA00023002"/>
    </source>
</evidence>
<dbReference type="InterPro" id="IPR016160">
    <property type="entry name" value="Ald_DH_CS_CYS"/>
</dbReference>
<comment type="similarity">
    <text evidence="5">In the C-terminal section; belongs to the aldehyde dehydrogenase family.</text>
</comment>
<comment type="pathway">
    <text evidence="1 5">Amino-acid degradation; L-proline degradation into L-glutamate; L-glutamate from L-proline: step 2/2.</text>
</comment>
<dbReference type="SUPFAM" id="SSF53720">
    <property type="entry name" value="ALDH-like"/>
    <property type="match status" value="1"/>
</dbReference>
<feature type="active site" evidence="6">
    <location>
        <position position="811"/>
    </location>
</feature>
<keyword evidence="5" id="KW-0678">Repressor</keyword>
<keyword evidence="2 5" id="KW-0560">Oxidoreductase</keyword>
<dbReference type="Proteomes" id="UP000197153">
    <property type="component" value="Chromosome 1"/>
</dbReference>
<name>A0A248JN23_9PROT</name>
<protein>
    <recommendedName>
        <fullName evidence="5">Bifunctional protein PutA</fullName>
    </recommendedName>
    <domain>
        <recommendedName>
            <fullName evidence="5">Proline dehydrogenase</fullName>
            <ecNumber evidence="5">1.5.5.2</ecNumber>
        </recommendedName>
        <alternativeName>
            <fullName evidence="5">Proline oxidase</fullName>
        </alternativeName>
    </domain>
    <domain>
        <recommendedName>
            <fullName evidence="5">Delta-1-pyrroline-5-carboxylate dehydrogenase</fullName>
            <shortName evidence="5">P5C dehydrogenase</shortName>
            <ecNumber evidence="5">1.2.1.88</ecNumber>
        </recommendedName>
        <alternativeName>
            <fullName evidence="5">L-glutamate gamma-semialdehyde dehydrogenase</fullName>
        </alternativeName>
    </domain>
</protein>
<dbReference type="GO" id="GO:0003677">
    <property type="term" value="F:DNA binding"/>
    <property type="evidence" value="ECO:0007669"/>
    <property type="project" value="UniProtKB-KW"/>
</dbReference>
<dbReference type="Pfam" id="PF00171">
    <property type="entry name" value="Aldedh"/>
    <property type="match status" value="1"/>
</dbReference>
<dbReference type="GO" id="GO:0009898">
    <property type="term" value="C:cytoplasmic side of plasma membrane"/>
    <property type="evidence" value="ECO:0007669"/>
    <property type="project" value="TreeGrafter"/>
</dbReference>
<keyword evidence="5" id="KW-0642">Proline metabolism</keyword>
<comment type="pathway">
    <text evidence="5">Amino-acid degradation; L-proline degradation into L-glutamate; L-glutamate from L-proline: step 1/2.</text>
</comment>
<dbReference type="KEGG" id="nao:Y958_04195"/>
<dbReference type="InterPro" id="IPR002872">
    <property type="entry name" value="Proline_DH_dom"/>
</dbReference>
<dbReference type="Gene3D" id="3.20.20.220">
    <property type="match status" value="2"/>
</dbReference>
<accession>A0A248JN23</accession>
<evidence type="ECO:0000256" key="6">
    <source>
        <dbReference type="PIRSR" id="PIRSR000197-1"/>
    </source>
</evidence>
<dbReference type="InterPro" id="IPR050485">
    <property type="entry name" value="Proline_metab_enzyme"/>
</dbReference>
<comment type="similarity">
    <text evidence="5">In the N-terminal section; belongs to the proline dehydrogenase family.</text>
</comment>
<dbReference type="Pfam" id="PF01619">
    <property type="entry name" value="Pro_dh"/>
    <property type="match status" value="1"/>
</dbReference>
<feature type="region of interest" description="Disordered" evidence="7">
    <location>
        <begin position="1"/>
        <end position="21"/>
    </location>
</feature>
<feature type="domain" description="Proline dehydrogenase PutA" evidence="10">
    <location>
        <begin position="75"/>
        <end position="188"/>
    </location>
</feature>
<reference evidence="11 12" key="1">
    <citation type="submission" date="2017-06" db="EMBL/GenBank/DDBJ databases">
        <title>Complete genome sequence of Nitrospirillum amazonense strain CBAmC, an endophytic nitrogen-fixing and plant growth-promoting bacterium, isolated from sugarcane.</title>
        <authorList>
            <person name="Schwab S."/>
            <person name="dos Santos Teixeira K.R."/>
            <person name="Simoes Araujo J.L."/>
            <person name="Soares Vidal M."/>
            <person name="Borges de Freitas H.R."/>
            <person name="Rivello Crivelaro A.L."/>
            <person name="Bueno de Camargo Nunes A."/>
            <person name="dos Santos C.M."/>
            <person name="Palmeira da Silva Rosa D."/>
            <person name="da Silva Padilha D."/>
            <person name="da Silva E."/>
            <person name="Araujo Terra L."/>
            <person name="Soares Mendes V."/>
            <person name="Farinelli L."/>
            <person name="Magalhaes Cruz L."/>
            <person name="Baldani J.I."/>
        </authorList>
    </citation>
    <scope>NUCLEOTIDE SEQUENCE [LARGE SCALE GENOMIC DNA]</scope>
    <source>
        <strain evidence="11 12">CBAmC</strain>
    </source>
</reference>
<keyword evidence="5" id="KW-0285">Flavoprotein</keyword>
<comment type="catalytic activity">
    <reaction evidence="4 5">
        <text>L-glutamate 5-semialdehyde + NAD(+) + H2O = L-glutamate + NADH + 2 H(+)</text>
        <dbReference type="Rhea" id="RHEA:30235"/>
        <dbReference type="ChEBI" id="CHEBI:15377"/>
        <dbReference type="ChEBI" id="CHEBI:15378"/>
        <dbReference type="ChEBI" id="CHEBI:29985"/>
        <dbReference type="ChEBI" id="CHEBI:57540"/>
        <dbReference type="ChEBI" id="CHEBI:57945"/>
        <dbReference type="ChEBI" id="CHEBI:58066"/>
        <dbReference type="EC" id="1.2.1.88"/>
    </reaction>
</comment>
<dbReference type="GO" id="GO:0004657">
    <property type="term" value="F:proline dehydrogenase activity"/>
    <property type="evidence" value="ECO:0007669"/>
    <property type="project" value="UniProtKB-UniRule"/>
</dbReference>
<dbReference type="InterPro" id="IPR016162">
    <property type="entry name" value="Ald_DH_N"/>
</dbReference>
<proteinExistence type="inferred from homology"/>
<feature type="domain" description="Proline dehydrogenase" evidence="9">
    <location>
        <begin position="199"/>
        <end position="491"/>
    </location>
</feature>
<comment type="cofactor">
    <cofactor evidence="5">
        <name>FAD</name>
        <dbReference type="ChEBI" id="CHEBI:57692"/>
    </cofactor>
</comment>
<evidence type="ECO:0000256" key="1">
    <source>
        <dbReference type="ARBA" id="ARBA00004786"/>
    </source>
</evidence>
<feature type="compositionally biased region" description="Low complexity" evidence="7">
    <location>
        <begin position="1"/>
        <end position="16"/>
    </location>
</feature>
<evidence type="ECO:0000259" key="8">
    <source>
        <dbReference type="Pfam" id="PF00171"/>
    </source>
</evidence>
<dbReference type="CDD" id="cd07125">
    <property type="entry name" value="ALDH_PutA-P5CDH"/>
    <property type="match status" value="1"/>
</dbReference>
<dbReference type="PROSITE" id="PS00070">
    <property type="entry name" value="ALDEHYDE_DEHYDR_CYS"/>
    <property type="match status" value="1"/>
</dbReference>
<dbReference type="Pfam" id="PF14850">
    <property type="entry name" value="Pro_dh-DNA_bdg"/>
    <property type="match status" value="1"/>
</dbReference>
<dbReference type="Gene3D" id="3.40.309.10">
    <property type="entry name" value="Aldehyde Dehydrogenase, Chain A, domain 2"/>
    <property type="match status" value="1"/>
</dbReference>
<dbReference type="UniPathway" id="UPA00261">
    <property type="reaction ID" value="UER00373"/>
</dbReference>
<dbReference type="PIRSF" id="PIRSF000197">
    <property type="entry name" value="Bifunct_PutA"/>
    <property type="match status" value="1"/>
</dbReference>
<evidence type="ECO:0000259" key="10">
    <source>
        <dbReference type="Pfam" id="PF14850"/>
    </source>
</evidence>
<evidence type="ECO:0000256" key="7">
    <source>
        <dbReference type="SAM" id="MobiDB-lite"/>
    </source>
</evidence>
<dbReference type="Gene3D" id="3.40.605.10">
    <property type="entry name" value="Aldehyde Dehydrogenase, Chain A, domain 1"/>
    <property type="match status" value="1"/>
</dbReference>
<dbReference type="GO" id="GO:0003700">
    <property type="term" value="F:DNA-binding transcription factor activity"/>
    <property type="evidence" value="ECO:0007669"/>
    <property type="project" value="InterPro"/>
</dbReference>
<keyword evidence="3 5" id="KW-0520">NAD</keyword>
<dbReference type="PANTHER" id="PTHR42862:SF1">
    <property type="entry name" value="DELTA-1-PYRROLINE-5-CARBOXYLATE DEHYDROGENASE 2, ISOFORM A-RELATED"/>
    <property type="match status" value="1"/>
</dbReference>
<dbReference type="InterPro" id="IPR015590">
    <property type="entry name" value="Aldehyde_DH_dom"/>
</dbReference>
<evidence type="ECO:0000256" key="3">
    <source>
        <dbReference type="ARBA" id="ARBA00023027"/>
    </source>
</evidence>
<feature type="active site" evidence="6">
    <location>
        <position position="845"/>
    </location>
</feature>
<dbReference type="GO" id="GO:0010133">
    <property type="term" value="P:L-proline catabolic process to L-glutamate"/>
    <property type="evidence" value="ECO:0007669"/>
    <property type="project" value="UniProtKB-UniRule"/>
</dbReference>
<evidence type="ECO:0000259" key="9">
    <source>
        <dbReference type="Pfam" id="PF01619"/>
    </source>
</evidence>
<dbReference type="InterPro" id="IPR025703">
    <property type="entry name" value="Bifunct_PutA"/>
</dbReference>
<dbReference type="SUPFAM" id="SSF81935">
    <property type="entry name" value="N-terminal domain of bifunctional PutA protein"/>
    <property type="match status" value="1"/>
</dbReference>
<dbReference type="GO" id="GO:0003842">
    <property type="term" value="F:L-glutamate gamma-semialdehyde dehydrogenase activity"/>
    <property type="evidence" value="ECO:0007669"/>
    <property type="project" value="UniProtKB-UniRule"/>
</dbReference>
<sequence>MYQATAPSSSPSPATPDLDGPRAALRRAKHLNEETAVRALLAAHGLTAEERRAIDAQAVDVVNAARARRSELGPLDAFMQEFGLSNQEGIALMCIAECLLRIADPATADRLIAEKIMKGQWDQHLGQSDSAFVNAAAWGLMLTGRVVEVDTKKQGDAPGLLRRLVQRSGEPVIRAAMMKAMRVMGEHFVMGRTIAEAVAEAKKAKPEGTVHSYDMLGEGARTWEQADRYQASYLNAIDTVGKAAAGRGPYAAPGVSIKLSALHPRYVFAKRADVMAQLLPRVKDLCLAAKRWDINLTIDAEEADRLDISLDLLEALARDGDLAGWNGLGLAIQAYQKRTAHLVDWLAALARSAGRRLMVRLVKGAYWDTEIKFSQTQGHADYPVYTKKAATDLSYLVCARRMLAAKDAIYPQFATHNAYTIAAILHLAGDNRDLEFQRLHGMGDLLYAAARDRLKDVPRVRIYAPVGTHEDLLPYLVRRLLENGANSNFVNAYMDPAIPVSQVVADPIALLEALPVLRHAGIPTPDKLYGDDRANSRGVDLTDEATVRSLRAGIDAALAQAWTAGPIVGGQDLAGQKARPVLDPSDHTRTVGTTADATAEHIDRALALAAQAQPGWDALGGEGRARILDAMGDALEADTPALLGILIREAGKTWGDAVAEVREAVDFCRYYADLARKQFGAPTRLPGPTGESNELSLHGRGTFVCISPWNFPLAIFTGQVAAALAAGNAVAAKPAEQTTLVGARAVRLFHTAGVPGDILHLLPGDGETVGAALVADARIGGVAFTGSTETARLINRALAARDGAIVPLIAETGGQNAMIVDSTALLEQVVDDCITSAFQSAGQRCSAMRVLFVQDDVADQMAHLLKGAMQLITLGDPLDLATDVGPIIDEDARKILVAHGERMDREAKLVHACPTGADLPNGTFFGPRLYEIDSLKRLPREVFGPILHLVRWKADSLDQVLADIDATGYGLTLGVHSRLEGRAQEIFKRLNCGNTYINRNMVGAVVGVQPFGGHGLSGTGPKAGGPHYLLRFATEKTLTVNITAFGGNADLLGLGG</sequence>
<dbReference type="SUPFAM" id="SSF51730">
    <property type="entry name" value="FAD-linked oxidoreductase"/>
    <property type="match status" value="1"/>
</dbReference>
<dbReference type="FunFam" id="3.40.309.10:FF:000005">
    <property type="entry name" value="1-pyrroline-5-carboxylate dehydrogenase 1"/>
    <property type="match status" value="1"/>
</dbReference>
<evidence type="ECO:0000256" key="4">
    <source>
        <dbReference type="ARBA" id="ARBA00048142"/>
    </source>
</evidence>
<keyword evidence="5" id="KW-0804">Transcription</keyword>
<keyword evidence="5" id="KW-0805">Transcription regulation</keyword>
<evidence type="ECO:0000256" key="5">
    <source>
        <dbReference type="PIRNR" id="PIRNR000197"/>
    </source>
</evidence>
<dbReference type="EMBL" id="CP022110">
    <property type="protein sequence ID" value="ASG20115.1"/>
    <property type="molecule type" value="Genomic_DNA"/>
</dbReference>
<dbReference type="InterPro" id="IPR024089">
    <property type="entry name" value="PRODH_PutA_dom_I/II"/>
</dbReference>
<keyword evidence="5" id="KW-0238">DNA-binding</keyword>
<dbReference type="EC" id="1.2.1.88" evidence="5"/>
<evidence type="ECO:0000313" key="12">
    <source>
        <dbReference type="Proteomes" id="UP000197153"/>
    </source>
</evidence>
<evidence type="ECO:0000313" key="11">
    <source>
        <dbReference type="EMBL" id="ASG20115.1"/>
    </source>
</evidence>
<dbReference type="AlphaFoldDB" id="A0A248JN23"/>
<dbReference type="InterPro" id="IPR016161">
    <property type="entry name" value="Ald_DH/histidinol_DH"/>
</dbReference>
<organism evidence="11 12">
    <name type="scientific">Nitrospirillum viridazoti CBAmc</name>
    <dbReference type="NCBI Taxonomy" id="1441467"/>
    <lineage>
        <taxon>Bacteria</taxon>
        <taxon>Pseudomonadati</taxon>
        <taxon>Pseudomonadota</taxon>
        <taxon>Alphaproteobacteria</taxon>
        <taxon>Rhodospirillales</taxon>
        <taxon>Azospirillaceae</taxon>
        <taxon>Nitrospirillum</taxon>
        <taxon>Nitrospirillum viridazoti</taxon>
    </lineage>
</organism>
<dbReference type="RefSeq" id="WP_088871019.1">
    <property type="nucleotide sequence ID" value="NZ_CP022110.1"/>
</dbReference>
<dbReference type="NCBIfam" id="TIGR01238">
    <property type="entry name" value="D1pyr5carbox3"/>
    <property type="match status" value="1"/>
</dbReference>
<feature type="domain" description="Aldehyde dehydrogenase" evidence="8">
    <location>
        <begin position="577"/>
        <end position="1037"/>
    </location>
</feature>